<comment type="pathway">
    <text evidence="3">Lipid metabolism; sphingolipid metabolism.</text>
</comment>
<dbReference type="Pfam" id="PF13506">
    <property type="entry name" value="Glyco_transf_21"/>
    <property type="match status" value="1"/>
</dbReference>
<gene>
    <name evidence="21" type="ORF">UA08_00339</name>
</gene>
<dbReference type="Pfam" id="PF08058">
    <property type="entry name" value="NPCC"/>
    <property type="match status" value="1"/>
</dbReference>
<feature type="compositionally biased region" description="Polar residues" evidence="20">
    <location>
        <begin position="1123"/>
        <end position="1144"/>
    </location>
</feature>
<dbReference type="EC" id="2.3.1.48" evidence="7"/>
<feature type="region of interest" description="Disordered" evidence="20">
    <location>
        <begin position="1517"/>
        <end position="1542"/>
    </location>
</feature>
<dbReference type="PANTHER" id="PTHR21575:SF12">
    <property type="entry name" value="PROTEIN HID1"/>
    <property type="match status" value="1"/>
</dbReference>
<evidence type="ECO:0000256" key="2">
    <source>
        <dbReference type="ARBA" id="ARBA00004141"/>
    </source>
</evidence>
<dbReference type="SMART" id="SM01250">
    <property type="entry name" value="KAT11"/>
    <property type="match status" value="1"/>
</dbReference>
<keyword evidence="12" id="KW-1133">Transmembrane helix</keyword>
<evidence type="ECO:0000256" key="20">
    <source>
        <dbReference type="SAM" id="MobiDB-lite"/>
    </source>
</evidence>
<evidence type="ECO:0000256" key="1">
    <source>
        <dbReference type="ARBA" id="ARBA00004123"/>
    </source>
</evidence>
<keyword evidence="14" id="KW-0472">Membrane</keyword>
<dbReference type="Pfam" id="PF08214">
    <property type="entry name" value="HAT_KAT11"/>
    <property type="match status" value="1"/>
</dbReference>
<dbReference type="InterPro" id="IPR026705">
    <property type="entry name" value="Hid-1/Ecm30"/>
</dbReference>
<dbReference type="GO" id="GO:0010484">
    <property type="term" value="F:histone H3 acetyltransferase activity"/>
    <property type="evidence" value="ECO:0007669"/>
    <property type="project" value="InterPro"/>
</dbReference>
<evidence type="ECO:0000256" key="14">
    <source>
        <dbReference type="ARBA" id="ARBA00023136"/>
    </source>
</evidence>
<dbReference type="STRING" id="1441469.A0A225B9S7"/>
<dbReference type="GeneID" id="31000094"/>
<feature type="region of interest" description="Disordered" evidence="20">
    <location>
        <begin position="2300"/>
        <end position="2339"/>
    </location>
</feature>
<keyword evidence="22" id="KW-1185">Reference proteome</keyword>
<evidence type="ECO:0000256" key="8">
    <source>
        <dbReference type="ARBA" id="ARBA00019988"/>
    </source>
</evidence>
<evidence type="ECO:0000256" key="5">
    <source>
        <dbReference type="ARBA" id="ARBA00006739"/>
    </source>
</evidence>
<evidence type="ECO:0000256" key="19">
    <source>
        <dbReference type="ARBA" id="ARBA00032575"/>
    </source>
</evidence>
<keyword evidence="9" id="KW-0328">Glycosyltransferase</keyword>
<evidence type="ECO:0000256" key="12">
    <source>
        <dbReference type="ARBA" id="ARBA00022989"/>
    </source>
</evidence>
<evidence type="ECO:0000256" key="3">
    <source>
        <dbReference type="ARBA" id="ARBA00004760"/>
    </source>
</evidence>
<evidence type="ECO:0000256" key="4">
    <source>
        <dbReference type="ARBA" id="ARBA00004991"/>
    </source>
</evidence>
<feature type="compositionally biased region" description="Polar residues" evidence="20">
    <location>
        <begin position="837"/>
        <end position="851"/>
    </location>
</feature>
<sequence>MLPSTPKASPVADSQSPGKWRHPRLNEIVRRQNAATFDGRNVKKIALNVSAIFATLIAEKPLGSFTHSLSAVFGITANADVILVILRLLFIVNILTALYPLFRPKDDLSDIPLTPTQRSLLGLEPSSTPPATPGTQYATPPRYRLVSGSRAGSPSSRGTSPLATSGSPASRRASYSPTATSPLFQKALVNGNRESSRRQSFGSSSLNSSLRESSISVLPSTPSPLANKGNKLGLSNKWLYFASEMGASESKLVFKQGIFRLYEDKNIPADDQFWLKFWELPESTEDVFSLFTPTDIRRARDSALPNLETLLLAICSRLIVLKNHPSFPDPELAPDTDALNCIRILTRILPFIYEADHLEAWEEQFFWAPRKRRTRQAQVAAEILFDEGHGDNEESLAQPKADGREDVKPLAEELIDTLLDLLFYADFTIPKLSTAEGKVSYAIWQSGVGCNTAMVSTKEHENNRMEILRLLLTLTGKSMYMSPTLLPVKGVKAITYIATCPDKQIVLTLLCSLLNTTIKYNPAIWRVPYDHVVWKDPKQILVIYCLQLLLVILLYPIPEDGRGVPPKNYYRHYFGRLHRPQDFQFLVDGMTRVLNQPMQVTSSYFPGSQKSVKWAPEMLMLFWEALQCNKRFRSFIIESNRSHDFVILCLFYATEHRNDPSKQGMVKMCIFILQTLSVEVSFGRRLNMKFEAQDTLPTSIRLAGFRGSYADYLIISIHNLMTSSKGKLDAVYPALMAILKNIGPYVEKLSTTTCSRILQLFASMSSPSFLLANETNNYLLSALLEFINVVLEHQFTRNPFLVYGILKTRKKFEALRTFTLESGQQEIERQSQLKKAASSTDGLSSPASQSVEDLRRLSGARSPLSHIPEENSPFAIGGDDSDDDEVEVPITPSLSSPPSLRNSRAPSISSSLDDNVPLQIRGMSEKARGKMPAGQMGFSRQNSLTSLSSYSAAIHSTPASFTPTAAWIESWVVELPLHTILTIISSILPHIPEAALESSSNPEARTLIGNLPTFVEEPNIRALMAEPASIKVHSFEWSPLALGWYESLLWGFIFSSEMLVGSASNSTPGSVGVWNGTIVKLFKVQETAAQGPSLMAPKGAVDAVGSNLVSRIGNLRLRGRNGSTQDSSNNVQSPTTREGQLPNLEQSTSDFLHPARDEYRSYLNAASTSSVAMATSQLGDLLAEVVPKDAKINARHVSTTPTRCEAIFSAPPGEDPETTFCESHFLVVSLNRGGAVNDEIAILGVEVIIYTTERLTTLFVSKADSTGYLHLLNGAPEAAAIPRASLLRLLTTTFLSYLSHSYQRPGVRLVLSLFARAQSQYLFPGSVDNKRKHILDDRGLIKWWCRAADPILREHAAESQESSDSPLDAKVECLKSSATAYLLVPGCDRYETRAFFPPTARTDNARWQVSYPLSQICGHAPDAPPRCLVPRFPDDPKARFLVNLDDELSENAADSEASNSGQWRSVKSLDEFWEMMSFRQECSAGRLVGFLWLVINPPGLLSSDKLEIQTLRTAPVETTTKEATDSSSAGDKVLSNNDAPATTAAEAKFDDRSLSSLRNGAQQPIASGSDVGRNPFFWPEAGRGEVILSETDYKSANDILLEQDFETEELAMAGTMAWVRKVASLADVLWWGDNITGKREVAVATSQPSLPIQTLDTGLIVRKRKKGVQEAADASTSGSGLGEDTNTNNRIEAGVNMLNASLSTSCKKRNHITSHRLLDPPSSAASLLPVSDEPIAAGAVALFAVPPMLANPLSSSVVLAGSSTPADISWLIEPLAWAALCWYLLVVAVCALGSSQIWRLYSNAPSKSRSAAASDAPHVTVIRPVKGIEPFLYECLASTLRQDYPRDKMTTYICVSTREDPSLPILEKVVEDFSDYCNVRLFVEEEDPLLQPGSTYPLGPNPKIRNMSRAYREAKGDIIWIIDCNVWVGTGVCGRMVDKLCGYGSSNGKIYKFVHHLPIAVNVDPEEALADEAKPLLANGNENGHWSWNGNASHEVGAHKTNLVLKDGGGRLEEIFLSSSHAKMYTAINTVLIAPCIVGKSNMFRRSHLNYLTNPAPGNATARNPGIDWVSDQLCEDHIIGDWLWRNKVREEKEFGERLGKHAMVFGDYAFQPVANMSVKAYIARRVRWLRVRKYTVLAATLVEPGTESILCSLYGAFGVSTVVAKFLQTRGFETIGLCLQQWPSFFLLWFSSIILWCISDWTLYVKLHSAATVEVDHDTPPFAKSARSETQLSRRPFLHWLGAWVVRELLAFPIWAWAVYGGSTVVWRSRSFQVSLWDTKAREVNRSARSRLLRHVHDSSYSSSRALRTSSSSSSSSSASSVVARNDKRGDRHKGRKH</sequence>
<feature type="compositionally biased region" description="Low complexity" evidence="20">
    <location>
        <begin position="2300"/>
        <end position="2322"/>
    </location>
</feature>
<dbReference type="GO" id="GO:0006355">
    <property type="term" value="P:regulation of DNA-templated transcription"/>
    <property type="evidence" value="ECO:0007669"/>
    <property type="project" value="InterPro"/>
</dbReference>
<dbReference type="PANTHER" id="PTHR21575">
    <property type="entry name" value="PROTEIN HID1"/>
    <property type="match status" value="1"/>
</dbReference>
<dbReference type="InterPro" id="IPR025993">
    <property type="entry name" value="Ceramide_glucosylTrfase"/>
</dbReference>
<dbReference type="RefSeq" id="XP_020124267.1">
    <property type="nucleotide sequence ID" value="XM_020260134.1"/>
</dbReference>
<keyword evidence="15" id="KW-0804">Transcription</keyword>
<dbReference type="OrthoDB" id="432953at2759"/>
<evidence type="ECO:0000256" key="9">
    <source>
        <dbReference type="ARBA" id="ARBA00022676"/>
    </source>
</evidence>
<dbReference type="PROSITE" id="PS51728">
    <property type="entry name" value="RTT109_HAT"/>
    <property type="match status" value="1"/>
</dbReference>
<proteinExistence type="inferred from homology"/>
<feature type="compositionally biased region" description="Low complexity" evidence="20">
    <location>
        <begin position="147"/>
        <end position="161"/>
    </location>
</feature>
<feature type="compositionally biased region" description="Low complexity" evidence="20">
    <location>
        <begin position="892"/>
        <end position="907"/>
    </location>
</feature>
<feature type="compositionally biased region" description="Polar residues" evidence="20">
    <location>
        <begin position="162"/>
        <end position="178"/>
    </location>
</feature>
<dbReference type="InterPro" id="IPR016849">
    <property type="entry name" value="Rtt109"/>
</dbReference>
<comment type="caution">
    <text evidence="21">The sequence shown here is derived from an EMBL/GenBank/DDBJ whole genome shotgun (WGS) entry which is preliminary data.</text>
</comment>
<evidence type="ECO:0000256" key="10">
    <source>
        <dbReference type="ARBA" id="ARBA00022679"/>
    </source>
</evidence>
<evidence type="ECO:0000256" key="16">
    <source>
        <dbReference type="ARBA" id="ARBA00023242"/>
    </source>
</evidence>
<organism evidence="21 22">
    <name type="scientific">Talaromyces atroroseus</name>
    <dbReference type="NCBI Taxonomy" id="1441469"/>
    <lineage>
        <taxon>Eukaryota</taxon>
        <taxon>Fungi</taxon>
        <taxon>Dikarya</taxon>
        <taxon>Ascomycota</taxon>
        <taxon>Pezizomycotina</taxon>
        <taxon>Eurotiomycetes</taxon>
        <taxon>Eurotiomycetidae</taxon>
        <taxon>Eurotiales</taxon>
        <taxon>Trichocomaceae</taxon>
        <taxon>Talaromyces</taxon>
        <taxon>Talaromyces sect. Trachyspermi</taxon>
    </lineage>
</organism>
<dbReference type="Gene3D" id="3.90.550.10">
    <property type="entry name" value="Spore Coat Polysaccharide Biosynthesis Protein SpsA, Chain A"/>
    <property type="match status" value="1"/>
</dbReference>
<evidence type="ECO:0000256" key="13">
    <source>
        <dbReference type="ARBA" id="ARBA00023015"/>
    </source>
</evidence>
<dbReference type="InterPro" id="IPR029044">
    <property type="entry name" value="Nucleotide-diphossugar_trans"/>
</dbReference>
<dbReference type="Proteomes" id="UP000214365">
    <property type="component" value="Unassembled WGS sequence"/>
</dbReference>
<comment type="subcellular location">
    <subcellularLocation>
        <location evidence="2">Membrane</location>
        <topology evidence="2">Multi-pass membrane protein</topology>
    </subcellularLocation>
    <subcellularLocation>
        <location evidence="1">Nucleus</location>
    </subcellularLocation>
</comment>
<evidence type="ECO:0000256" key="7">
    <source>
        <dbReference type="ARBA" id="ARBA00013184"/>
    </source>
</evidence>
<comment type="pathway">
    <text evidence="4">Sphingolipid metabolism.</text>
</comment>
<dbReference type="Pfam" id="PF12722">
    <property type="entry name" value="Hid1"/>
    <property type="match status" value="1"/>
</dbReference>
<dbReference type="EC" id="2.4.1.80" evidence="6"/>
<keyword evidence="13" id="KW-0805">Transcription regulation</keyword>
<protein>
    <recommendedName>
        <fullName evidence="8">Ceramide glucosyltransferase</fullName>
        <ecNumber evidence="7">2.3.1.48</ecNumber>
        <ecNumber evidence="6">2.4.1.80</ecNumber>
    </recommendedName>
    <alternativeName>
        <fullName evidence="18">Glucosylceramide synthase</fullName>
    </alternativeName>
    <alternativeName>
        <fullName evidence="19">UDP-glucose ceramide glucosyltransferase</fullName>
    </alternativeName>
    <alternativeName>
        <fullName evidence="17">UDP-glucose:N-acylsphingosine D-glucosyltransferase</fullName>
    </alternativeName>
</protein>
<feature type="region of interest" description="Disordered" evidence="20">
    <location>
        <begin position="1"/>
        <end position="20"/>
    </location>
</feature>
<evidence type="ECO:0000256" key="18">
    <source>
        <dbReference type="ARBA" id="ARBA00031543"/>
    </source>
</evidence>
<feature type="compositionally biased region" description="Polar residues" evidence="20">
    <location>
        <begin position="1525"/>
        <end position="1540"/>
    </location>
</feature>
<feature type="region of interest" description="Disordered" evidence="20">
    <location>
        <begin position="829"/>
        <end position="914"/>
    </location>
</feature>
<evidence type="ECO:0000256" key="11">
    <source>
        <dbReference type="ARBA" id="ARBA00022692"/>
    </source>
</evidence>
<dbReference type="SUPFAM" id="SSF53448">
    <property type="entry name" value="Nucleotide-diphospho-sugar transferases"/>
    <property type="match status" value="1"/>
</dbReference>
<dbReference type="GO" id="GO:0000138">
    <property type="term" value="C:Golgi trans cisterna"/>
    <property type="evidence" value="ECO:0007669"/>
    <property type="project" value="TreeGrafter"/>
</dbReference>
<evidence type="ECO:0000256" key="17">
    <source>
        <dbReference type="ARBA" id="ARBA00031017"/>
    </source>
</evidence>
<keyword evidence="10" id="KW-0808">Transferase</keyword>
<dbReference type="InterPro" id="IPR013178">
    <property type="entry name" value="Histone_AcTrfase_Rtt109/CBP"/>
</dbReference>
<name>A0A225B9S7_TALAT</name>
<dbReference type="EMBL" id="LFMY01000001">
    <property type="protein sequence ID" value="OKL64146.1"/>
    <property type="molecule type" value="Genomic_DNA"/>
</dbReference>
<comment type="similarity">
    <text evidence="5">Belongs to the glycosyltransferase 2 family.</text>
</comment>
<dbReference type="InterPro" id="IPR012578">
    <property type="entry name" value="Nucl_pore_cmplx"/>
</dbReference>
<keyword evidence="16" id="KW-0539">Nucleus</keyword>
<reference evidence="21 22" key="1">
    <citation type="submission" date="2015-06" db="EMBL/GenBank/DDBJ databases">
        <title>Talaromyces atroroseus IBT 11181 draft genome.</title>
        <authorList>
            <person name="Rasmussen K.B."/>
            <person name="Rasmussen S."/>
            <person name="Petersen B."/>
            <person name="Sicheritz-Ponten T."/>
            <person name="Mortensen U.H."/>
            <person name="Thrane U."/>
        </authorList>
    </citation>
    <scope>NUCLEOTIDE SEQUENCE [LARGE SCALE GENOMIC DNA]</scope>
    <source>
        <strain evidence="21 22">IBT 11181</strain>
    </source>
</reference>
<dbReference type="GO" id="GO:0005797">
    <property type="term" value="C:Golgi medial cisterna"/>
    <property type="evidence" value="ECO:0007669"/>
    <property type="project" value="TreeGrafter"/>
</dbReference>
<feature type="region of interest" description="Disordered" evidence="20">
    <location>
        <begin position="119"/>
        <end position="178"/>
    </location>
</feature>
<evidence type="ECO:0000256" key="6">
    <source>
        <dbReference type="ARBA" id="ARBA00012699"/>
    </source>
</evidence>
<evidence type="ECO:0000313" key="21">
    <source>
        <dbReference type="EMBL" id="OKL64146.1"/>
    </source>
</evidence>
<feature type="region of interest" description="Disordered" evidence="20">
    <location>
        <begin position="1118"/>
        <end position="1144"/>
    </location>
</feature>
<dbReference type="GO" id="GO:0016020">
    <property type="term" value="C:membrane"/>
    <property type="evidence" value="ECO:0007669"/>
    <property type="project" value="UniProtKB-SubCell"/>
</dbReference>
<evidence type="ECO:0000256" key="15">
    <source>
        <dbReference type="ARBA" id="ARBA00023163"/>
    </source>
</evidence>
<dbReference type="GO" id="GO:0008120">
    <property type="term" value="F:ceramide glucosyltransferase activity"/>
    <property type="evidence" value="ECO:0007669"/>
    <property type="project" value="UniProtKB-EC"/>
</dbReference>
<keyword evidence="11" id="KW-0812">Transmembrane</keyword>
<dbReference type="GO" id="GO:0005634">
    <property type="term" value="C:nucleus"/>
    <property type="evidence" value="ECO:0007669"/>
    <property type="project" value="UniProtKB-SubCell"/>
</dbReference>
<evidence type="ECO:0000313" key="22">
    <source>
        <dbReference type="Proteomes" id="UP000214365"/>
    </source>
</evidence>
<accession>A0A225B9S7</accession>